<evidence type="ECO:0000256" key="1">
    <source>
        <dbReference type="ARBA" id="ARBA00023015"/>
    </source>
</evidence>
<dbReference type="Pfam" id="PF00439">
    <property type="entry name" value="Bromodomain"/>
    <property type="match status" value="1"/>
</dbReference>
<dbReference type="InterPro" id="IPR036427">
    <property type="entry name" value="Bromodomain-like_sf"/>
</dbReference>
<feature type="region of interest" description="Disordered" evidence="5">
    <location>
        <begin position="58"/>
        <end position="78"/>
    </location>
</feature>
<feature type="domain" description="Bromo" evidence="6">
    <location>
        <begin position="116"/>
        <end position="191"/>
    </location>
</feature>
<dbReference type="EMBL" id="CM018031">
    <property type="protein sequence ID" value="KAA8548855.1"/>
    <property type="molecule type" value="Genomic_DNA"/>
</dbReference>
<dbReference type="PROSITE" id="PS50014">
    <property type="entry name" value="BROMODOMAIN_2"/>
    <property type="match status" value="1"/>
</dbReference>
<evidence type="ECO:0000313" key="9">
    <source>
        <dbReference type="Proteomes" id="UP000325577"/>
    </source>
</evidence>
<feature type="compositionally biased region" description="Low complexity" evidence="5">
    <location>
        <begin position="58"/>
        <end position="70"/>
    </location>
</feature>
<keyword evidence="2 4" id="KW-0103">Bromodomain</keyword>
<keyword evidence="3" id="KW-0804">Transcription</keyword>
<dbReference type="PANTHER" id="PTHR45926">
    <property type="entry name" value="OSJNBA0053K19.4 PROTEIN"/>
    <property type="match status" value="1"/>
</dbReference>
<dbReference type="Gene3D" id="1.20.920.10">
    <property type="entry name" value="Bromodomain-like"/>
    <property type="match status" value="1"/>
</dbReference>
<dbReference type="SMART" id="SM00297">
    <property type="entry name" value="BROMO"/>
    <property type="match status" value="1"/>
</dbReference>
<dbReference type="SUPFAM" id="SSF47370">
    <property type="entry name" value="Bromodomain"/>
    <property type="match status" value="1"/>
</dbReference>
<evidence type="ECO:0000256" key="3">
    <source>
        <dbReference type="ARBA" id="ARBA00023163"/>
    </source>
</evidence>
<feature type="compositionally biased region" description="Low complexity" evidence="5">
    <location>
        <begin position="347"/>
        <end position="358"/>
    </location>
</feature>
<dbReference type="InterPro" id="IPR027353">
    <property type="entry name" value="NET_dom"/>
</dbReference>
<sequence length="382" mass="43814">METMDAEIPEVRLVGPGKAEGYAAEVEDFGHHVDDMFAKVDKLEQRLNEVEQFYSTPSKKNLNTSKSSSIVKDKDKEKHVASFKKRQNNAFKREAAAAKRMQELMRQFGTILRQITQHKWVGPFMEPVDVVGLGLHDYYEVIEKPMDFSTIKNKMEAKDGTGYKNVREICADVRLIFKNAMKYNNERHDVHVMAKTLLAKFEEKWLQLLPKVDEEEKRRKEEEAEAYIDMQLAQESAHAKMARDLSNELEEVDMHLEELRELVLQKCRKMSTEEKRRLGTALTRLSPEDLNKALLIVAQNNPSFQATAEEVDLDMDAQSESTLWKLKFFVKDALQLQGKSSASMGGNNNNNSPNNNVNNKRKREICDALAKTSQKKSKKPSS</sequence>
<accession>A0A5J5C0E7</accession>
<gene>
    <name evidence="8" type="ORF">F0562_000539</name>
</gene>
<name>A0A5J5C0E7_9ASTE</name>
<dbReference type="Gene3D" id="1.20.1270.220">
    <property type="match status" value="1"/>
</dbReference>
<evidence type="ECO:0000313" key="8">
    <source>
        <dbReference type="EMBL" id="KAA8548855.1"/>
    </source>
</evidence>
<keyword evidence="9" id="KW-1185">Reference proteome</keyword>
<organism evidence="8 9">
    <name type="scientific">Nyssa sinensis</name>
    <dbReference type="NCBI Taxonomy" id="561372"/>
    <lineage>
        <taxon>Eukaryota</taxon>
        <taxon>Viridiplantae</taxon>
        <taxon>Streptophyta</taxon>
        <taxon>Embryophyta</taxon>
        <taxon>Tracheophyta</taxon>
        <taxon>Spermatophyta</taxon>
        <taxon>Magnoliopsida</taxon>
        <taxon>eudicotyledons</taxon>
        <taxon>Gunneridae</taxon>
        <taxon>Pentapetalae</taxon>
        <taxon>asterids</taxon>
        <taxon>Cornales</taxon>
        <taxon>Nyssaceae</taxon>
        <taxon>Nyssa</taxon>
    </lineage>
</organism>
<protein>
    <recommendedName>
        <fullName evidence="10">Bromo domain-containing protein</fullName>
    </recommendedName>
</protein>
<evidence type="ECO:0000256" key="5">
    <source>
        <dbReference type="SAM" id="MobiDB-lite"/>
    </source>
</evidence>
<dbReference type="PROSITE" id="PS51525">
    <property type="entry name" value="NET"/>
    <property type="match status" value="1"/>
</dbReference>
<reference evidence="8 9" key="1">
    <citation type="submission" date="2019-09" db="EMBL/GenBank/DDBJ databases">
        <title>A chromosome-level genome assembly of the Chinese tupelo Nyssa sinensis.</title>
        <authorList>
            <person name="Yang X."/>
            <person name="Kang M."/>
            <person name="Yang Y."/>
            <person name="Xiong H."/>
            <person name="Wang M."/>
            <person name="Zhang Z."/>
            <person name="Wang Z."/>
            <person name="Wu H."/>
            <person name="Ma T."/>
            <person name="Liu J."/>
            <person name="Xi Z."/>
        </authorList>
    </citation>
    <scope>NUCLEOTIDE SEQUENCE [LARGE SCALE GENOMIC DNA]</scope>
    <source>
        <strain evidence="8">J267</strain>
        <tissue evidence="8">Leaf</tissue>
    </source>
</reference>
<keyword evidence="1" id="KW-0805">Transcription regulation</keyword>
<dbReference type="Pfam" id="PF17035">
    <property type="entry name" value="BET"/>
    <property type="match status" value="1"/>
</dbReference>
<evidence type="ECO:0000256" key="2">
    <source>
        <dbReference type="ARBA" id="ARBA00023117"/>
    </source>
</evidence>
<dbReference type="PRINTS" id="PR00503">
    <property type="entry name" value="BROMODOMAIN"/>
</dbReference>
<evidence type="ECO:0000256" key="4">
    <source>
        <dbReference type="PROSITE-ProRule" id="PRU00035"/>
    </source>
</evidence>
<dbReference type="OrthoDB" id="21449at2759"/>
<evidence type="ECO:0008006" key="10">
    <source>
        <dbReference type="Google" id="ProtNLM"/>
    </source>
</evidence>
<dbReference type="Proteomes" id="UP000325577">
    <property type="component" value="Linkage Group LG0"/>
</dbReference>
<feature type="compositionally biased region" description="Basic residues" evidence="5">
    <location>
        <begin position="373"/>
        <end position="382"/>
    </location>
</feature>
<feature type="domain" description="NET" evidence="7">
    <location>
        <begin position="260"/>
        <end position="341"/>
    </location>
</feature>
<evidence type="ECO:0000259" key="6">
    <source>
        <dbReference type="PROSITE" id="PS50014"/>
    </source>
</evidence>
<dbReference type="InterPro" id="IPR001487">
    <property type="entry name" value="Bromodomain"/>
</dbReference>
<dbReference type="InterPro" id="IPR038336">
    <property type="entry name" value="NET_sf"/>
</dbReference>
<proteinExistence type="predicted"/>
<dbReference type="AlphaFoldDB" id="A0A5J5C0E7"/>
<feature type="region of interest" description="Disordered" evidence="5">
    <location>
        <begin position="340"/>
        <end position="382"/>
    </location>
</feature>
<evidence type="ECO:0000259" key="7">
    <source>
        <dbReference type="PROSITE" id="PS51525"/>
    </source>
</evidence>